<dbReference type="HOGENOM" id="CLU_2554550_0_0_10"/>
<evidence type="ECO:0000313" key="1">
    <source>
        <dbReference type="EMBL" id="CDN31884.1"/>
    </source>
</evidence>
<dbReference type="AlphaFoldDB" id="A0A060RDK8"/>
<sequence>MQENKLNPLEYNNTECWQLADEFVRSNLSPQFKDDNGEEDWYDETFEMWQDVFAYISESAYLQLYNTDENTLFKLIEKRKEE</sequence>
<accession>A0A060RDK8</accession>
<dbReference type="STRING" id="1433126.BN938_1804"/>
<organism evidence="1 2">
    <name type="scientific">Mucinivorans hirudinis</name>
    <dbReference type="NCBI Taxonomy" id="1433126"/>
    <lineage>
        <taxon>Bacteria</taxon>
        <taxon>Pseudomonadati</taxon>
        <taxon>Bacteroidota</taxon>
        <taxon>Bacteroidia</taxon>
        <taxon>Bacteroidales</taxon>
        <taxon>Rikenellaceae</taxon>
        <taxon>Mucinivorans</taxon>
    </lineage>
</organism>
<dbReference type="Proteomes" id="UP000027616">
    <property type="component" value="Chromosome I"/>
</dbReference>
<keyword evidence="2" id="KW-1185">Reference proteome</keyword>
<dbReference type="KEGG" id="rbc:BN938_1804"/>
<name>A0A060RDK8_9BACT</name>
<evidence type="ECO:0000313" key="2">
    <source>
        <dbReference type="Proteomes" id="UP000027616"/>
    </source>
</evidence>
<reference evidence="1 2" key="1">
    <citation type="journal article" date="2015" name="Genome Announc.">
        <title>Complete Genome Sequence of the Novel Leech Symbiont Mucinivorans hirudinis M3T.</title>
        <authorList>
            <person name="Nelson M.C."/>
            <person name="Bomar L."/>
            <person name="Graf J."/>
        </authorList>
    </citation>
    <scope>NUCLEOTIDE SEQUENCE [LARGE SCALE GENOMIC DNA]</scope>
    <source>
        <strain evidence="2">M3</strain>
    </source>
</reference>
<gene>
    <name evidence="1" type="ORF">BN938_1804</name>
</gene>
<dbReference type="EMBL" id="HG934468">
    <property type="protein sequence ID" value="CDN31884.1"/>
    <property type="molecule type" value="Genomic_DNA"/>
</dbReference>
<protein>
    <submittedName>
        <fullName evidence="1">Uncharacterized protein</fullName>
    </submittedName>
</protein>
<proteinExistence type="predicted"/>